<keyword evidence="6" id="KW-1185">Reference proteome</keyword>
<reference evidence="5 6" key="1">
    <citation type="submission" date="2016-05" db="EMBL/GenBank/DDBJ databases">
        <title>Nuclear genome of Blastocystis sp. subtype 1 NandII.</title>
        <authorList>
            <person name="Gentekaki E."/>
            <person name="Curtis B."/>
            <person name="Stairs C."/>
            <person name="Eme L."/>
            <person name="Herman E."/>
            <person name="Klimes V."/>
            <person name="Arias M.C."/>
            <person name="Elias M."/>
            <person name="Hilliou F."/>
            <person name="Klute M."/>
            <person name="Malik S.-B."/>
            <person name="Pightling A."/>
            <person name="Rachubinski R."/>
            <person name="Salas D."/>
            <person name="Schlacht A."/>
            <person name="Suga H."/>
            <person name="Archibald J."/>
            <person name="Ball S.G."/>
            <person name="Clark G."/>
            <person name="Dacks J."/>
            <person name="Van Der Giezen M."/>
            <person name="Tsaousis A."/>
            <person name="Roger A."/>
        </authorList>
    </citation>
    <scope>NUCLEOTIDE SEQUENCE [LARGE SCALE GENOMIC DNA]</scope>
    <source>
        <strain evidence="6">ATCC 50177 / NandII</strain>
    </source>
</reference>
<dbReference type="InterPro" id="IPR013126">
    <property type="entry name" value="Hsp_70_fam"/>
</dbReference>
<feature type="compositionally biased region" description="Basic and acidic residues" evidence="4">
    <location>
        <begin position="646"/>
        <end position="667"/>
    </location>
</feature>
<dbReference type="GO" id="GO:0140662">
    <property type="term" value="F:ATP-dependent protein folding chaperone"/>
    <property type="evidence" value="ECO:0007669"/>
    <property type="project" value="InterPro"/>
</dbReference>
<sequence>MDLSKTVVIAYGCSTTVAYIMKGKGCPVSFDEEGYLKSTVSYRDGKLSVGGSRFSTKKNEIVLHSTKELLGISYPEYNQSGMAGHDFGCNVECNFDNKPCFRLNDSIALTSEDIASMIIGRACEKAMNFLPGLSSVVVTIPPNYSRKQKEELKSAITKAGYRCSMMVPEPSAAVVYFASTMNIPQSTYCVLDLGTSSSRISLVIYSKRGIEVLTTSECGFLCGEMVFSRVLQWLQKELVDRGVDSYMNLTGKKYPQLLSRCEEMVKELCEMEESFFDPRILNKPAPSFSLSQTTLKQLLKDDCVSLLQQVGAVCNALRGLSVQTVLVVGAMAKSYVIQELLGNSFSFKYPLSSYCVADGCMTYLSSFASSHPYTIVRRLACDVGIGVSGKSVQPLLTRGTPIPCKVEVTIQRDEESSVVQTGVFVRDGDWELAEVLMFPVEELYYSDGRLELVLEVDAFGMARVSVTDCLDTVIFSKNLFSVLCYMSAKDLWGSMGSLANSFMAKFGNGVSQGMNTAVSAVSDTVGSISEGLFNDGEEHFFEEDRSEEEVREILNSGSGKNREDEKIVIMKWMVAQLSKGVDVSAYFPDVVKLDSKEEYSDYSYYSYSDEEEKPKEKEVKEEKKDSKEEYSDYSYSDYSYSEDEKEEKPVEKKEEEKEEKKDSKEEYSDYSYSDYSYSDKE</sequence>
<evidence type="ECO:0000256" key="3">
    <source>
        <dbReference type="RuleBase" id="RU003322"/>
    </source>
</evidence>
<keyword evidence="1 3" id="KW-0547">Nucleotide-binding</keyword>
<dbReference type="EMBL" id="LXWW01000544">
    <property type="protein sequence ID" value="OAO12446.1"/>
    <property type="molecule type" value="Genomic_DNA"/>
</dbReference>
<evidence type="ECO:0000256" key="1">
    <source>
        <dbReference type="ARBA" id="ARBA00022741"/>
    </source>
</evidence>
<gene>
    <name evidence="5" type="ORF">AV274_5913</name>
</gene>
<dbReference type="PANTHER" id="PTHR19375">
    <property type="entry name" value="HEAT SHOCK PROTEIN 70KDA"/>
    <property type="match status" value="1"/>
</dbReference>
<comment type="caution">
    <text evidence="5">The sequence shown here is derived from an EMBL/GenBank/DDBJ whole genome shotgun (WGS) entry which is preliminary data.</text>
</comment>
<dbReference type="Gene3D" id="3.90.640.10">
    <property type="entry name" value="Actin, Chain A, domain 4"/>
    <property type="match status" value="1"/>
</dbReference>
<dbReference type="STRING" id="478820.A0A196S7V2"/>
<dbReference type="Proteomes" id="UP000078348">
    <property type="component" value="Unassembled WGS sequence"/>
</dbReference>
<dbReference type="GO" id="GO:0005524">
    <property type="term" value="F:ATP binding"/>
    <property type="evidence" value="ECO:0007669"/>
    <property type="project" value="UniProtKB-KW"/>
</dbReference>
<dbReference type="SUPFAM" id="SSF53067">
    <property type="entry name" value="Actin-like ATPase domain"/>
    <property type="match status" value="2"/>
</dbReference>
<evidence type="ECO:0000313" key="5">
    <source>
        <dbReference type="EMBL" id="OAO12446.1"/>
    </source>
</evidence>
<dbReference type="InterPro" id="IPR043129">
    <property type="entry name" value="ATPase_NBD"/>
</dbReference>
<dbReference type="Pfam" id="PF00012">
    <property type="entry name" value="HSP70"/>
    <property type="match status" value="1"/>
</dbReference>
<name>A0A196S7V2_BLAHN</name>
<evidence type="ECO:0000256" key="4">
    <source>
        <dbReference type="SAM" id="MobiDB-lite"/>
    </source>
</evidence>
<evidence type="ECO:0000313" key="6">
    <source>
        <dbReference type="Proteomes" id="UP000078348"/>
    </source>
</evidence>
<feature type="region of interest" description="Disordered" evidence="4">
    <location>
        <begin position="606"/>
        <end position="681"/>
    </location>
</feature>
<evidence type="ECO:0000256" key="2">
    <source>
        <dbReference type="ARBA" id="ARBA00022840"/>
    </source>
</evidence>
<feature type="compositionally biased region" description="Basic and acidic residues" evidence="4">
    <location>
        <begin position="612"/>
        <end position="630"/>
    </location>
</feature>
<keyword evidence="2 3" id="KW-0067">ATP-binding</keyword>
<proteinExistence type="inferred from homology"/>
<feature type="compositionally biased region" description="Low complexity" evidence="4">
    <location>
        <begin position="669"/>
        <end position="681"/>
    </location>
</feature>
<dbReference type="AlphaFoldDB" id="A0A196S7V2"/>
<accession>A0A196S7V2</accession>
<dbReference type="Gene3D" id="3.30.420.40">
    <property type="match status" value="2"/>
</dbReference>
<organism evidence="5 6">
    <name type="scientific">Blastocystis sp. subtype 1 (strain ATCC 50177 / NandII)</name>
    <dbReference type="NCBI Taxonomy" id="478820"/>
    <lineage>
        <taxon>Eukaryota</taxon>
        <taxon>Sar</taxon>
        <taxon>Stramenopiles</taxon>
        <taxon>Bigyra</taxon>
        <taxon>Opalozoa</taxon>
        <taxon>Opalinata</taxon>
        <taxon>Blastocystidae</taxon>
        <taxon>Blastocystis</taxon>
    </lineage>
</organism>
<dbReference type="OrthoDB" id="10673607at2759"/>
<protein>
    <submittedName>
        <fullName evidence="5">Molecular chaperone DnaK</fullName>
    </submittedName>
</protein>
<comment type="similarity">
    <text evidence="3">Belongs to the heat shock protein 70 family.</text>
</comment>